<proteinExistence type="predicted"/>
<sequence length="113" mass="12702">MELENKSKSKSLEVPLQAISAEIWVLAKSQEGDSQSLLALLRTLEQAHREIRESLFQASLPDNRQKLYALLKNIEESGGWPYVERMKLRSLLANLPESQPPNPEMGEASESSP</sequence>
<comment type="caution">
    <text evidence="2">The sequence shown here is derived from an EMBL/GenBank/DDBJ whole genome shotgun (WGS) entry which is preliminary data.</text>
</comment>
<dbReference type="EMBL" id="JAMZMM010000120">
    <property type="protein sequence ID" value="MCP2729490.1"/>
    <property type="molecule type" value="Genomic_DNA"/>
</dbReference>
<accession>A0AAE3GRR0</accession>
<protein>
    <submittedName>
        <fullName evidence="2">Uncharacterized protein</fullName>
    </submittedName>
</protein>
<feature type="region of interest" description="Disordered" evidence="1">
    <location>
        <begin position="93"/>
        <end position="113"/>
    </location>
</feature>
<keyword evidence="3" id="KW-1185">Reference proteome</keyword>
<evidence type="ECO:0000256" key="1">
    <source>
        <dbReference type="SAM" id="MobiDB-lite"/>
    </source>
</evidence>
<evidence type="ECO:0000313" key="3">
    <source>
        <dbReference type="Proteomes" id="UP001204953"/>
    </source>
</evidence>
<reference evidence="2" key="1">
    <citation type="submission" date="2022-06" db="EMBL/GenBank/DDBJ databases">
        <title>New cyanobacteria of genus Symplocastrum in benthos of Lake Baikal.</title>
        <authorList>
            <person name="Sorokovikova E."/>
            <person name="Tikhonova I."/>
            <person name="Krasnopeev A."/>
            <person name="Evseev P."/>
            <person name="Gladkikh A."/>
            <person name="Belykh O."/>
        </authorList>
    </citation>
    <scope>NUCLEOTIDE SEQUENCE</scope>
    <source>
        <strain evidence="2">BBK-W-15</strain>
    </source>
</reference>
<gene>
    <name evidence="2" type="ORF">NJ959_13620</name>
</gene>
<dbReference type="AlphaFoldDB" id="A0AAE3GRR0"/>
<evidence type="ECO:0000313" key="2">
    <source>
        <dbReference type="EMBL" id="MCP2729490.1"/>
    </source>
</evidence>
<dbReference type="Proteomes" id="UP001204953">
    <property type="component" value="Unassembled WGS sequence"/>
</dbReference>
<organism evidence="2 3">
    <name type="scientific">Limnofasciculus baicalensis BBK-W-15</name>
    <dbReference type="NCBI Taxonomy" id="2699891"/>
    <lineage>
        <taxon>Bacteria</taxon>
        <taxon>Bacillati</taxon>
        <taxon>Cyanobacteriota</taxon>
        <taxon>Cyanophyceae</taxon>
        <taxon>Coleofasciculales</taxon>
        <taxon>Coleofasciculaceae</taxon>
        <taxon>Limnofasciculus</taxon>
        <taxon>Limnofasciculus baicalensis</taxon>
    </lineage>
</organism>
<name>A0AAE3GRR0_9CYAN</name>
<dbReference type="RefSeq" id="WP_254012275.1">
    <property type="nucleotide sequence ID" value="NZ_JAMZMM010000120.1"/>
</dbReference>